<dbReference type="Pfam" id="PF06980">
    <property type="entry name" value="DUF1302"/>
    <property type="match status" value="1"/>
</dbReference>
<dbReference type="AlphaFoldDB" id="A0A2P8C5B4"/>
<reference evidence="2 5" key="2">
    <citation type="submission" date="2019-10" db="EMBL/GenBank/DDBJ databases">
        <title>Prolixibacter strains distinguished by the presence of nitrate reductase genes were adept at nitrate-dependent anaerobic corrosion of metallic iron and carbon steel.</title>
        <authorList>
            <person name="Iino T."/>
            <person name="Shono N."/>
            <person name="Ito K."/>
            <person name="Nakamura R."/>
            <person name="Sueoka K."/>
            <person name="Harayama S."/>
            <person name="Ohkuma M."/>
        </authorList>
    </citation>
    <scope>NUCLEOTIDE SEQUENCE [LARGE SCALE GENOMIC DNA]</scope>
    <source>
        <strain evidence="2 5">MIC1-1</strain>
    </source>
</reference>
<proteinExistence type="predicted"/>
<feature type="signal peptide" evidence="1">
    <location>
        <begin position="1"/>
        <end position="22"/>
    </location>
</feature>
<gene>
    <name evidence="3" type="ORF">CLV93_1233</name>
    <name evidence="2" type="ORF">JCM18694_33110</name>
</gene>
<evidence type="ECO:0000313" key="5">
    <source>
        <dbReference type="Proteomes" id="UP000396862"/>
    </source>
</evidence>
<organism evidence="3 4">
    <name type="scientific">Prolixibacter denitrificans</name>
    <dbReference type="NCBI Taxonomy" id="1541063"/>
    <lineage>
        <taxon>Bacteria</taxon>
        <taxon>Pseudomonadati</taxon>
        <taxon>Bacteroidota</taxon>
        <taxon>Bacteroidia</taxon>
        <taxon>Marinilabiliales</taxon>
        <taxon>Prolixibacteraceae</taxon>
        <taxon>Prolixibacter</taxon>
    </lineage>
</organism>
<dbReference type="Proteomes" id="UP000396862">
    <property type="component" value="Unassembled WGS sequence"/>
</dbReference>
<keyword evidence="1" id="KW-0732">Signal</keyword>
<evidence type="ECO:0000313" key="3">
    <source>
        <dbReference type="EMBL" id="PSK80151.1"/>
    </source>
</evidence>
<evidence type="ECO:0000313" key="4">
    <source>
        <dbReference type="Proteomes" id="UP000240621"/>
    </source>
</evidence>
<evidence type="ECO:0000256" key="1">
    <source>
        <dbReference type="SAM" id="SignalP"/>
    </source>
</evidence>
<accession>A0A2P8C5B4</accession>
<reference evidence="3 4" key="1">
    <citation type="submission" date="2018-03" db="EMBL/GenBank/DDBJ databases">
        <title>Genomic Encyclopedia of Archaeal and Bacterial Type Strains, Phase II (KMG-II): from individual species to whole genera.</title>
        <authorList>
            <person name="Goeker M."/>
        </authorList>
    </citation>
    <scope>NUCLEOTIDE SEQUENCE [LARGE SCALE GENOMIC DNA]</scope>
    <source>
        <strain evidence="3 4">DSM 27267</strain>
    </source>
</reference>
<protein>
    <submittedName>
        <fullName evidence="3">Uncharacterized protein</fullName>
    </submittedName>
</protein>
<feature type="chain" id="PRO_5015169159" evidence="1">
    <location>
        <begin position="23"/>
        <end position="458"/>
    </location>
</feature>
<name>A0A2P8C5B4_9BACT</name>
<dbReference type="InterPro" id="IPR010727">
    <property type="entry name" value="DUF1302"/>
</dbReference>
<sequence length="458" mass="51577">MKTINLIFFMLLLVAVSSITNAQEDNSLKLSGELLTDERFLLEAPNDWVWNENRLTLKLDKKTKRSKFYSEVWLRNIGLPIITSSSDLYNKGIVDPYNLEIREAYVQLYGFLTKNLDLTIGRQRIVWGTADKLNPTDNLNPLDLEDILDFGRRRGSDAINLNYYFNSDFSLQGVFIPFFQPANMPVGIFANALNPTMELPQGMVLKGVSDTIMTPRYNLGESSTAGLKFKGFAKGVDFSASYVWGYDGLPFATRNTLTPIDAMGGTNINSQLSFARTHIIGADLATSIAGIGFWAEAAAFLPESDVIMTNDLTAFYPMSPTPVTQDSLILDKTKPYIKFVVGGDYNFSDGSYLNFQYMHGFVQERGAENLNDYFFLRYEKKFFNEKLKVAPLGGGFIITDWSNIKDNYALVYMPEIAYQATVNAEITLSTVIFDGKGDNLFANLKDYNMCMLKVKYSF</sequence>
<keyword evidence="5" id="KW-1185">Reference proteome</keyword>
<dbReference type="Proteomes" id="UP000240621">
    <property type="component" value="Unassembled WGS sequence"/>
</dbReference>
<evidence type="ECO:0000313" key="2">
    <source>
        <dbReference type="EMBL" id="GET23065.1"/>
    </source>
</evidence>
<dbReference type="EMBL" id="BLAU01000001">
    <property type="protein sequence ID" value="GET23065.1"/>
    <property type="molecule type" value="Genomic_DNA"/>
</dbReference>
<dbReference type="RefSeq" id="WP_106543983.1">
    <property type="nucleotide sequence ID" value="NZ_BLAU01000001.1"/>
</dbReference>
<dbReference type="EMBL" id="PYGC01000023">
    <property type="protein sequence ID" value="PSK80151.1"/>
    <property type="molecule type" value="Genomic_DNA"/>
</dbReference>
<comment type="caution">
    <text evidence="3">The sequence shown here is derived from an EMBL/GenBank/DDBJ whole genome shotgun (WGS) entry which is preliminary data.</text>
</comment>
<dbReference type="OrthoDB" id="9801336at2"/>